<keyword evidence="6" id="KW-1185">Reference proteome</keyword>
<comment type="caution">
    <text evidence="5">The sequence shown here is derived from an EMBL/GenBank/DDBJ whole genome shotgun (WGS) entry which is preliminary data.</text>
</comment>
<dbReference type="Pfam" id="PF12802">
    <property type="entry name" value="MarR_2"/>
    <property type="match status" value="1"/>
</dbReference>
<dbReference type="PROSITE" id="PS50995">
    <property type="entry name" value="HTH_MARR_2"/>
    <property type="match status" value="1"/>
</dbReference>
<keyword evidence="1" id="KW-0805">Transcription regulation</keyword>
<accession>A0A6N7W6G8</accession>
<dbReference type="InterPro" id="IPR036388">
    <property type="entry name" value="WH-like_DNA-bd_sf"/>
</dbReference>
<dbReference type="PANTHER" id="PTHR42756:SF1">
    <property type="entry name" value="TRANSCRIPTIONAL REPRESSOR OF EMRAB OPERON"/>
    <property type="match status" value="1"/>
</dbReference>
<keyword evidence="3" id="KW-0804">Transcription</keyword>
<protein>
    <submittedName>
        <fullName evidence="5">MarR family transcriptional regulator</fullName>
    </submittedName>
</protein>
<dbReference type="AlphaFoldDB" id="A0A6N7W6G8"/>
<organism evidence="5 6">
    <name type="scientific">Scrofimicrobium canadense</name>
    <dbReference type="NCBI Taxonomy" id="2652290"/>
    <lineage>
        <taxon>Bacteria</taxon>
        <taxon>Bacillati</taxon>
        <taxon>Actinomycetota</taxon>
        <taxon>Actinomycetes</taxon>
        <taxon>Actinomycetales</taxon>
        <taxon>Actinomycetaceae</taxon>
        <taxon>Scrofimicrobium</taxon>
    </lineage>
</organism>
<evidence type="ECO:0000256" key="1">
    <source>
        <dbReference type="ARBA" id="ARBA00023015"/>
    </source>
</evidence>
<evidence type="ECO:0000259" key="4">
    <source>
        <dbReference type="PROSITE" id="PS50995"/>
    </source>
</evidence>
<dbReference type="SMART" id="SM00347">
    <property type="entry name" value="HTH_MARR"/>
    <property type="match status" value="1"/>
</dbReference>
<dbReference type="EMBL" id="VULO01000003">
    <property type="protein sequence ID" value="MSS83748.1"/>
    <property type="molecule type" value="Genomic_DNA"/>
</dbReference>
<dbReference type="SUPFAM" id="SSF46785">
    <property type="entry name" value="Winged helix' DNA-binding domain"/>
    <property type="match status" value="1"/>
</dbReference>
<dbReference type="InterPro" id="IPR023187">
    <property type="entry name" value="Tscrpt_reg_MarR-type_CS"/>
</dbReference>
<dbReference type="GO" id="GO:0003677">
    <property type="term" value="F:DNA binding"/>
    <property type="evidence" value="ECO:0007669"/>
    <property type="project" value="UniProtKB-KW"/>
</dbReference>
<gene>
    <name evidence="5" type="ORF">FYJ24_03030</name>
</gene>
<sequence length="180" mass="20350">MPAFSLDAGILDLVSPFRDDESRRIVDAWRTERPDLDPSPMLVFSRLSRLSRHLDRERRKAFAAHDLETWEFDVLAALRRSGEPYQATPGALMNDLLVSSGTMTNRIDRLEEAGLVQRKPSNRDRRVVLVQLTDAGAQRVDGALEALLKAEKRILSVLELSERTELASLLFPLVAQFENP</sequence>
<dbReference type="PROSITE" id="PS01117">
    <property type="entry name" value="HTH_MARR_1"/>
    <property type="match status" value="1"/>
</dbReference>
<dbReference type="Gene3D" id="1.10.10.10">
    <property type="entry name" value="Winged helix-like DNA-binding domain superfamily/Winged helix DNA-binding domain"/>
    <property type="match status" value="1"/>
</dbReference>
<evidence type="ECO:0000256" key="2">
    <source>
        <dbReference type="ARBA" id="ARBA00023125"/>
    </source>
</evidence>
<evidence type="ECO:0000313" key="6">
    <source>
        <dbReference type="Proteomes" id="UP000470875"/>
    </source>
</evidence>
<dbReference type="InterPro" id="IPR000835">
    <property type="entry name" value="HTH_MarR-typ"/>
</dbReference>
<keyword evidence="2" id="KW-0238">DNA-binding</keyword>
<evidence type="ECO:0000313" key="5">
    <source>
        <dbReference type="EMBL" id="MSS83748.1"/>
    </source>
</evidence>
<name>A0A6N7W6G8_9ACTO</name>
<dbReference type="PRINTS" id="PR00598">
    <property type="entry name" value="HTHMARR"/>
</dbReference>
<reference evidence="5 6" key="1">
    <citation type="submission" date="2019-08" db="EMBL/GenBank/DDBJ databases">
        <title>In-depth cultivation of the pig gut microbiome towards novel bacterial diversity and tailored functional studies.</title>
        <authorList>
            <person name="Wylensek D."/>
            <person name="Hitch T.C.A."/>
            <person name="Clavel T."/>
        </authorList>
    </citation>
    <scope>NUCLEOTIDE SEQUENCE [LARGE SCALE GENOMIC DNA]</scope>
    <source>
        <strain evidence="5 6">WB03_NA08</strain>
    </source>
</reference>
<dbReference type="InterPro" id="IPR036390">
    <property type="entry name" value="WH_DNA-bd_sf"/>
</dbReference>
<evidence type="ECO:0000256" key="3">
    <source>
        <dbReference type="ARBA" id="ARBA00023163"/>
    </source>
</evidence>
<feature type="domain" description="HTH marR-type" evidence="4">
    <location>
        <begin position="40"/>
        <end position="175"/>
    </location>
</feature>
<dbReference type="Proteomes" id="UP000470875">
    <property type="component" value="Unassembled WGS sequence"/>
</dbReference>
<proteinExistence type="predicted"/>
<dbReference type="PANTHER" id="PTHR42756">
    <property type="entry name" value="TRANSCRIPTIONAL REGULATOR, MARR"/>
    <property type="match status" value="1"/>
</dbReference>
<dbReference type="GO" id="GO:0003700">
    <property type="term" value="F:DNA-binding transcription factor activity"/>
    <property type="evidence" value="ECO:0007669"/>
    <property type="project" value="InterPro"/>
</dbReference>